<feature type="domain" description="HD/PDEase" evidence="8">
    <location>
        <begin position="32"/>
        <end position="147"/>
    </location>
</feature>
<evidence type="ECO:0000256" key="5">
    <source>
        <dbReference type="ARBA" id="ARBA00012964"/>
    </source>
</evidence>
<dbReference type="PANTHER" id="PTHR11845">
    <property type="entry name" value="5'-DEOXYNUCLEOTIDASE HDDC2"/>
    <property type="match status" value="1"/>
</dbReference>
<dbReference type="GO" id="GO:0002953">
    <property type="term" value="F:5'-deoxynucleotidase activity"/>
    <property type="evidence" value="ECO:0007669"/>
    <property type="project" value="UniProtKB-EC"/>
</dbReference>
<evidence type="ECO:0000256" key="4">
    <source>
        <dbReference type="ARBA" id="ARBA00011738"/>
    </source>
</evidence>
<dbReference type="InterPro" id="IPR039356">
    <property type="entry name" value="YfbR/HDDC2"/>
</dbReference>
<dbReference type="GO" id="GO:0005737">
    <property type="term" value="C:cytoplasm"/>
    <property type="evidence" value="ECO:0007669"/>
    <property type="project" value="TreeGrafter"/>
</dbReference>
<protein>
    <recommendedName>
        <fullName evidence="5">5'-deoxynucleotidase</fullName>
        <ecNumber evidence="5">3.1.3.89</ecNumber>
    </recommendedName>
</protein>
<dbReference type="STRING" id="926571.NVIE_014010"/>
<dbReference type="PANTHER" id="PTHR11845:SF13">
    <property type="entry name" value="5'-DEOXYNUCLEOTIDASE HDDC2"/>
    <property type="match status" value="1"/>
</dbReference>
<keyword evidence="7 9" id="KW-0378">Hydrolase</keyword>
<evidence type="ECO:0000313" key="10">
    <source>
        <dbReference type="Proteomes" id="UP000027093"/>
    </source>
</evidence>
<evidence type="ECO:0000259" key="8">
    <source>
        <dbReference type="SMART" id="SM00471"/>
    </source>
</evidence>
<dbReference type="RefSeq" id="WP_075054608.1">
    <property type="nucleotide sequence ID" value="NZ_CP007536.1"/>
</dbReference>
<gene>
    <name evidence="9" type="ORF">NVIE_014010</name>
</gene>
<proteinExistence type="predicted"/>
<dbReference type="EC" id="3.1.3.89" evidence="5"/>
<dbReference type="Proteomes" id="UP000027093">
    <property type="component" value="Chromosome"/>
</dbReference>
<comment type="cofactor">
    <cofactor evidence="3">
        <name>Co(2+)</name>
        <dbReference type="ChEBI" id="CHEBI:48828"/>
    </cofactor>
</comment>
<organism evidence="9 10">
    <name type="scientific">Nitrososphaera viennensis EN76</name>
    <dbReference type="NCBI Taxonomy" id="926571"/>
    <lineage>
        <taxon>Archaea</taxon>
        <taxon>Nitrososphaerota</taxon>
        <taxon>Nitrososphaeria</taxon>
        <taxon>Nitrososphaerales</taxon>
        <taxon>Nitrososphaeraceae</taxon>
        <taxon>Nitrososphaera</taxon>
    </lineage>
</organism>
<evidence type="ECO:0000256" key="1">
    <source>
        <dbReference type="ARBA" id="ARBA00001638"/>
    </source>
</evidence>
<evidence type="ECO:0000256" key="2">
    <source>
        <dbReference type="ARBA" id="ARBA00001936"/>
    </source>
</evidence>
<accession>A0A060HQ12</accession>
<evidence type="ECO:0000256" key="3">
    <source>
        <dbReference type="ARBA" id="ARBA00001941"/>
    </source>
</evidence>
<dbReference type="Gene3D" id="1.10.3210.10">
    <property type="entry name" value="Hypothetical protein af1432"/>
    <property type="match status" value="1"/>
</dbReference>
<dbReference type="OrthoDB" id="46088at2157"/>
<evidence type="ECO:0000313" key="9">
    <source>
        <dbReference type="EMBL" id="AIC15641.1"/>
    </source>
</evidence>
<dbReference type="KEGG" id="nvn:NVIE_014010"/>
<keyword evidence="10" id="KW-1185">Reference proteome</keyword>
<dbReference type="GeneID" id="74946665"/>
<dbReference type="SMART" id="SM00471">
    <property type="entry name" value="HDc"/>
    <property type="match status" value="1"/>
</dbReference>
<comment type="catalytic activity">
    <reaction evidence="1">
        <text>a 2'-deoxyribonucleoside 5'-phosphate + H2O = a 2'-deoxyribonucleoside + phosphate</text>
        <dbReference type="Rhea" id="RHEA:36167"/>
        <dbReference type="ChEBI" id="CHEBI:15377"/>
        <dbReference type="ChEBI" id="CHEBI:18274"/>
        <dbReference type="ChEBI" id="CHEBI:43474"/>
        <dbReference type="ChEBI" id="CHEBI:65317"/>
        <dbReference type="EC" id="3.1.3.89"/>
    </reaction>
</comment>
<dbReference type="GO" id="GO:0046872">
    <property type="term" value="F:metal ion binding"/>
    <property type="evidence" value="ECO:0007669"/>
    <property type="project" value="UniProtKB-KW"/>
</dbReference>
<evidence type="ECO:0000256" key="7">
    <source>
        <dbReference type="ARBA" id="ARBA00022801"/>
    </source>
</evidence>
<dbReference type="HOGENOM" id="CLU_039453_4_1_2"/>
<dbReference type="InterPro" id="IPR006674">
    <property type="entry name" value="HD_domain"/>
</dbReference>
<dbReference type="Pfam" id="PF13023">
    <property type="entry name" value="HD_3"/>
    <property type="match status" value="1"/>
</dbReference>
<dbReference type="SUPFAM" id="SSF109604">
    <property type="entry name" value="HD-domain/PDEase-like"/>
    <property type="match status" value="1"/>
</dbReference>
<sequence length="191" mass="21464">MVKRDLTPFFDAVIGLKYVRRAGWAAKVGIKNPESVADHSYAMCAVGMALSDVLSLDTHKVLKMIVLHDLAESAVGDYMPGEVSIRQKRQEENGAMKNILACLPAKVRSDYAKIWREYLQDKTKEARFVHRIDKLEMALQAARYARDGYSAELLTQFFESAHKAVDIDEDGKADMLTETLKSLSPAPRMKN</sequence>
<comment type="cofactor">
    <cofactor evidence="2">
        <name>Mn(2+)</name>
        <dbReference type="ChEBI" id="CHEBI:29035"/>
    </cofactor>
</comment>
<dbReference type="InterPro" id="IPR003607">
    <property type="entry name" value="HD/PDEase_dom"/>
</dbReference>
<evidence type="ECO:0000256" key="6">
    <source>
        <dbReference type="ARBA" id="ARBA00022723"/>
    </source>
</evidence>
<comment type="subunit">
    <text evidence="4">Homodimer.</text>
</comment>
<keyword evidence="6" id="KW-0479">Metal-binding</keyword>
<name>A0A060HQ12_9ARCH</name>
<reference evidence="9 10" key="1">
    <citation type="journal article" date="2014" name="Int. J. Syst. Evol. Microbiol.">
        <title>Nitrososphaera viennensis gen. nov., sp. nov., an aerobic and mesophilic, ammonia-oxidizing archaeon from soil and a member of the archaeal phylum Thaumarchaeota.</title>
        <authorList>
            <person name="Stieglmeier M."/>
            <person name="Klingl A."/>
            <person name="Alves R.J."/>
            <person name="Rittmann S.K."/>
            <person name="Melcher M."/>
            <person name="Leisch N."/>
            <person name="Schleper C."/>
        </authorList>
    </citation>
    <scope>NUCLEOTIDE SEQUENCE [LARGE SCALE GENOMIC DNA]</scope>
    <source>
        <strain evidence="9">EN76</strain>
    </source>
</reference>
<dbReference type="EMBL" id="CP007536">
    <property type="protein sequence ID" value="AIC15641.1"/>
    <property type="molecule type" value="Genomic_DNA"/>
</dbReference>
<dbReference type="AlphaFoldDB" id="A0A060HQ12"/>